<feature type="transmembrane region" description="Helical" evidence="1">
    <location>
        <begin position="112"/>
        <end position="131"/>
    </location>
</feature>
<dbReference type="Pfam" id="PF09605">
    <property type="entry name" value="Trep_Strep"/>
    <property type="match status" value="1"/>
</dbReference>
<organism evidence="3 4">
    <name type="scientific">Brevibacterium aurantiacum</name>
    <dbReference type="NCBI Taxonomy" id="273384"/>
    <lineage>
        <taxon>Bacteria</taxon>
        <taxon>Bacillati</taxon>
        <taxon>Actinomycetota</taxon>
        <taxon>Actinomycetes</taxon>
        <taxon>Micrococcales</taxon>
        <taxon>Brevibacteriaceae</taxon>
        <taxon>Brevibacterium</taxon>
    </lineage>
</organism>
<reference evidence="3 4" key="1">
    <citation type="submission" date="2017-03" db="EMBL/GenBank/DDBJ databases">
        <authorList>
            <person name="Afonso C.L."/>
            <person name="Miller P.J."/>
            <person name="Scott M.A."/>
            <person name="Spackman E."/>
            <person name="Goraichik I."/>
            <person name="Dimitrov K.M."/>
            <person name="Suarez D.L."/>
            <person name="Swayne D.E."/>
        </authorList>
    </citation>
    <scope>NUCLEOTIDE SEQUENCE [LARGE SCALE GENOMIC DNA]</scope>
    <source>
        <strain evidence="3">6</strain>
        <strain evidence="4">6(3)</strain>
    </source>
</reference>
<protein>
    <submittedName>
        <fullName evidence="3">Energy-coupling factor transport system substrate-specific component</fullName>
    </submittedName>
    <submittedName>
        <fullName evidence="2">Permease</fullName>
    </submittedName>
</protein>
<evidence type="ECO:0000313" key="5">
    <source>
        <dbReference type="Proteomes" id="UP000282731"/>
    </source>
</evidence>
<feature type="transmembrane region" description="Helical" evidence="1">
    <location>
        <begin position="34"/>
        <end position="56"/>
    </location>
</feature>
<evidence type="ECO:0000313" key="3">
    <source>
        <dbReference type="EMBL" id="SMX88012.1"/>
    </source>
</evidence>
<dbReference type="EMBL" id="CP025334">
    <property type="protein sequence ID" value="AZT96211.1"/>
    <property type="molecule type" value="Genomic_DNA"/>
</dbReference>
<keyword evidence="1" id="KW-0812">Transmembrane</keyword>
<name>A0A2H1JLN4_BREAU</name>
<dbReference type="Proteomes" id="UP000234327">
    <property type="component" value="Unassembled WGS sequence"/>
</dbReference>
<gene>
    <name evidence="3" type="ORF">BAURA63_02370</name>
    <name evidence="2" type="ORF">CXR27_03695</name>
</gene>
<sequence length="193" mass="20721">MKLTARDLISVGIFTALYFAIVFIFAMVGFLGPLAMFIGFGIGIILDGIVVALFVVRTPKLGALTLLGGINGILLIFSGQTWLVVPAGLICGFLADLIVTRGDPARLPRRIPWAYAVLVVTTVVPLLPIAFDSQAYFETTAEQMGEDYAAAFAALMQAWVLPAWVIISFVLGLIGGHLGVRVSRKHFERAGLV</sequence>
<feature type="transmembrane region" description="Helical" evidence="1">
    <location>
        <begin position="151"/>
        <end position="175"/>
    </location>
</feature>
<proteinExistence type="predicted"/>
<dbReference type="InterPro" id="IPR011733">
    <property type="entry name" value="CHP02185_IM"/>
</dbReference>
<dbReference type="NCBIfam" id="TIGR02185">
    <property type="entry name" value="Trep_Strep"/>
    <property type="match status" value="1"/>
</dbReference>
<accession>A0A2H1JLN4</accession>
<keyword evidence="1" id="KW-1133">Transmembrane helix</keyword>
<keyword evidence="1" id="KW-0472">Membrane</keyword>
<reference evidence="2 5" key="3">
    <citation type="submission" date="2019-01" db="EMBL/GenBank/DDBJ databases">
        <title>Comparative genomic analysis of Brevibacterium aurantiacum sheds light on its evolution and its adaptation to smear-ripened cheeses.</title>
        <authorList>
            <person name="Moineau S."/>
        </authorList>
    </citation>
    <scope>NUCLEOTIDE SEQUENCE [LARGE SCALE GENOMIC DNA]</scope>
    <source>
        <strain evidence="2 5">SMQ-1420</strain>
    </source>
</reference>
<reference evidence="2 5" key="2">
    <citation type="submission" date="2017-12" db="EMBL/GenBank/DDBJ databases">
        <authorList>
            <person name="Levesque S."/>
        </authorList>
    </citation>
    <scope>NUCLEOTIDE SEQUENCE [LARGE SCALE GENOMIC DNA]</scope>
    <source>
        <strain evidence="2 5">SMQ-1420</strain>
    </source>
</reference>
<feature type="transmembrane region" description="Helical" evidence="1">
    <location>
        <begin position="7"/>
        <end position="28"/>
    </location>
</feature>
<dbReference type="RefSeq" id="WP_101598466.1">
    <property type="nucleotide sequence ID" value="NZ_CP025334.1"/>
</dbReference>
<dbReference type="AlphaFoldDB" id="A0A2H1JLN4"/>
<dbReference type="Proteomes" id="UP000282731">
    <property type="component" value="Chromosome"/>
</dbReference>
<evidence type="ECO:0000313" key="2">
    <source>
        <dbReference type="EMBL" id="AZT96211.1"/>
    </source>
</evidence>
<dbReference type="EMBL" id="FXYZ01000009">
    <property type="protein sequence ID" value="SMX88012.1"/>
    <property type="molecule type" value="Genomic_DNA"/>
</dbReference>
<evidence type="ECO:0000256" key="1">
    <source>
        <dbReference type="SAM" id="Phobius"/>
    </source>
</evidence>
<feature type="transmembrane region" description="Helical" evidence="1">
    <location>
        <begin position="61"/>
        <end position="77"/>
    </location>
</feature>
<feature type="transmembrane region" description="Helical" evidence="1">
    <location>
        <begin position="83"/>
        <end position="100"/>
    </location>
</feature>
<evidence type="ECO:0000313" key="4">
    <source>
        <dbReference type="Proteomes" id="UP000234327"/>
    </source>
</evidence>